<dbReference type="EC" id="3.2.1.4" evidence="9"/>
<dbReference type="InterPro" id="IPR036397">
    <property type="entry name" value="RNaseH_sf"/>
</dbReference>
<dbReference type="Gene3D" id="3.40.50.300">
    <property type="entry name" value="P-loop containing nucleotide triphosphate hydrolases"/>
    <property type="match status" value="1"/>
</dbReference>
<evidence type="ECO:0000313" key="13">
    <source>
        <dbReference type="EMBL" id="KAL0007423.1"/>
    </source>
</evidence>
<feature type="domain" description="RNase H type-1" evidence="12">
    <location>
        <begin position="178"/>
        <end position="300"/>
    </location>
</feature>
<comment type="caution">
    <text evidence="13">The sequence shown here is derived from an EMBL/GenBank/DDBJ whole genome shotgun (WGS) entry which is preliminary data.</text>
</comment>
<feature type="domain" description="Glycoside hydrolase family 9" evidence="11">
    <location>
        <begin position="393"/>
        <end position="844"/>
    </location>
</feature>
<feature type="signal peptide" evidence="9">
    <location>
        <begin position="1"/>
        <end position="16"/>
    </location>
</feature>
<evidence type="ECO:0000259" key="10">
    <source>
        <dbReference type="Pfam" id="PF00009"/>
    </source>
</evidence>
<reference evidence="13 14" key="1">
    <citation type="submission" date="2024-01" db="EMBL/GenBank/DDBJ databases">
        <title>A telomere-to-telomere, gap-free genome of sweet tea (Lithocarpus litseifolius).</title>
        <authorList>
            <person name="Zhou J."/>
        </authorList>
    </citation>
    <scope>NUCLEOTIDE SEQUENCE [LARGE SCALE GENOMIC DNA]</scope>
    <source>
        <strain evidence="13">Zhou-2022a</strain>
        <tissue evidence="13">Leaf</tissue>
    </source>
</reference>
<keyword evidence="4 9" id="KW-0136">Cellulose degradation</keyword>
<dbReference type="PANTHER" id="PTHR22298">
    <property type="entry name" value="ENDO-1,4-BETA-GLUCANASE"/>
    <property type="match status" value="1"/>
</dbReference>
<evidence type="ECO:0000256" key="2">
    <source>
        <dbReference type="ARBA" id="ARBA00007072"/>
    </source>
</evidence>
<dbReference type="SUPFAM" id="SSF53098">
    <property type="entry name" value="Ribonuclease H-like"/>
    <property type="match status" value="1"/>
</dbReference>
<dbReference type="Pfam" id="PF00759">
    <property type="entry name" value="Glyco_hydro_9"/>
    <property type="match status" value="1"/>
</dbReference>
<organism evidence="13 14">
    <name type="scientific">Lithocarpus litseifolius</name>
    <dbReference type="NCBI Taxonomy" id="425828"/>
    <lineage>
        <taxon>Eukaryota</taxon>
        <taxon>Viridiplantae</taxon>
        <taxon>Streptophyta</taxon>
        <taxon>Embryophyta</taxon>
        <taxon>Tracheophyta</taxon>
        <taxon>Spermatophyta</taxon>
        <taxon>Magnoliopsida</taxon>
        <taxon>eudicotyledons</taxon>
        <taxon>Gunneridae</taxon>
        <taxon>Pentapetalae</taxon>
        <taxon>rosids</taxon>
        <taxon>fabids</taxon>
        <taxon>Fagales</taxon>
        <taxon>Fagaceae</taxon>
        <taxon>Lithocarpus</taxon>
    </lineage>
</organism>
<dbReference type="SUPFAM" id="SSF52540">
    <property type="entry name" value="P-loop containing nucleoside triphosphate hydrolases"/>
    <property type="match status" value="1"/>
</dbReference>
<dbReference type="GO" id="GO:0003924">
    <property type="term" value="F:GTPase activity"/>
    <property type="evidence" value="ECO:0007669"/>
    <property type="project" value="InterPro"/>
</dbReference>
<gene>
    <name evidence="13" type="ORF">SO802_008925</name>
</gene>
<protein>
    <recommendedName>
        <fullName evidence="9">Endoglucanase</fullName>
        <ecNumber evidence="9">3.2.1.4</ecNumber>
    </recommendedName>
</protein>
<dbReference type="InterPro" id="IPR008928">
    <property type="entry name" value="6-hairpin_glycosidase_sf"/>
</dbReference>
<dbReference type="CDD" id="cd06222">
    <property type="entry name" value="RNase_H_like"/>
    <property type="match status" value="1"/>
</dbReference>
<dbReference type="AlphaFoldDB" id="A0AAW2DCJ6"/>
<keyword evidence="6 8" id="KW-0326">Glycosidase</keyword>
<evidence type="ECO:0000259" key="12">
    <source>
        <dbReference type="Pfam" id="PF13456"/>
    </source>
</evidence>
<keyword evidence="7 8" id="KW-0624">Polysaccharide degradation</keyword>
<dbReference type="Proteomes" id="UP001459277">
    <property type="component" value="Unassembled WGS sequence"/>
</dbReference>
<dbReference type="Gene3D" id="1.50.10.10">
    <property type="match status" value="1"/>
</dbReference>
<evidence type="ECO:0000256" key="4">
    <source>
        <dbReference type="ARBA" id="ARBA00023001"/>
    </source>
</evidence>
<accession>A0AAW2DCJ6</accession>
<dbReference type="GO" id="GO:0004523">
    <property type="term" value="F:RNA-DNA hybrid ribonuclease activity"/>
    <property type="evidence" value="ECO:0007669"/>
    <property type="project" value="InterPro"/>
</dbReference>
<evidence type="ECO:0000256" key="6">
    <source>
        <dbReference type="ARBA" id="ARBA00023295"/>
    </source>
</evidence>
<dbReference type="InterPro" id="IPR012341">
    <property type="entry name" value="6hp_glycosidase-like_sf"/>
</dbReference>
<dbReference type="GO" id="GO:0030245">
    <property type="term" value="P:cellulose catabolic process"/>
    <property type="evidence" value="ECO:0007669"/>
    <property type="project" value="UniProtKB-KW"/>
</dbReference>
<evidence type="ECO:0000256" key="8">
    <source>
        <dbReference type="PROSITE-ProRule" id="PRU10059"/>
    </source>
</evidence>
<dbReference type="Pfam" id="PF13456">
    <property type="entry name" value="RVT_3"/>
    <property type="match status" value="1"/>
</dbReference>
<dbReference type="InterPro" id="IPR000795">
    <property type="entry name" value="T_Tr_GTP-bd_dom"/>
</dbReference>
<feature type="chain" id="PRO_5043086610" description="Endoglucanase" evidence="9">
    <location>
        <begin position="17"/>
        <end position="852"/>
    </location>
</feature>
<evidence type="ECO:0000256" key="5">
    <source>
        <dbReference type="ARBA" id="ARBA00023277"/>
    </source>
</evidence>
<evidence type="ECO:0000256" key="7">
    <source>
        <dbReference type="ARBA" id="ARBA00023326"/>
    </source>
</evidence>
<dbReference type="FunFam" id="1.50.10.10:FF:000020">
    <property type="entry name" value="Endoglucanase"/>
    <property type="match status" value="1"/>
</dbReference>
<dbReference type="GO" id="GO:0005525">
    <property type="term" value="F:GTP binding"/>
    <property type="evidence" value="ECO:0007669"/>
    <property type="project" value="InterPro"/>
</dbReference>
<proteinExistence type="inferred from homology"/>
<dbReference type="Pfam" id="PF00009">
    <property type="entry name" value="GTP_EFTU"/>
    <property type="match status" value="1"/>
</dbReference>
<evidence type="ECO:0000256" key="3">
    <source>
        <dbReference type="ARBA" id="ARBA00022801"/>
    </source>
</evidence>
<sequence>MAVFCVYVLLCRYCSGDKEGRRVPQSGGDLALRSLGGDPSCGLGGGGGAGSGGGAADTSGSCGFDVMVVAVAVYIGKENGSNGWELFPQNAINSFVFTAQCTTVHRDCYSFMPADALHQRNRVRLNQPADALHQLAHLSKAWLEDYQGRQVAIATPVQQGLQSVAHWKPPPLDFYKINFDGAVFPNEKKTGVGVVIRDHRGWVIASCSKLVHQQLDCSEIEAFAASWALSFALDIGVTHAVLEGDSWNVIKGLMEEERLLTPLGLLIEDAKKLSHCFVELCYSHAKRECNRLAHNLARYAVCIPDFLVWMEEVPSQFQNVLQADSVLVSSIRNFCIIAHIDHGNSTLADKLLQITIIMQKGHQIAYGQSIIFVLVSLCFFLLVHGDGVTSIDYAEALNKSLLYYEAQRSGELPIHQRVEWRAYSALSDGKEAGVDLEGGYYDAGDNVKFGFPFAFTITMLSWSTLEFQAQLKDNNQLPYALEAIKWGTDYLIKAHPEPHVLYGQVGDGDSDHACWQRPEDMTTPRPAYKIDEKNPGADLAAETAAAFAAASLAFLPTNETYASILLTHAKQLFEFASNYSGLYQNSITTAAKYYNSSGYEDELLWAAVWLYRATNEDPYLDFVDASTGPGGPRSIFYWDDKYVGVQVLIAKLVLEGNIDDEAYGLYKSHAEEFICNCLQEGKNNVKQTPGGLLWFLSYNLQYVTTASFVAAAYSEYLTTNLATFDCPSGTIKPNDLLLLAKSQVDYILGSNPRSTSYMVGFGPNYPTQVHHRGASIVSIKVNPAPVSCQGGYDLYYGDDAPNPNLLEGAVVNGPDENDIYSDLRSNYEQAAPATVTPAPLVGLLAKLALTFK</sequence>
<dbReference type="PROSITE" id="PS00592">
    <property type="entry name" value="GH9_2"/>
    <property type="match status" value="1"/>
</dbReference>
<dbReference type="EMBL" id="JAZDWU010000003">
    <property type="protein sequence ID" value="KAL0007423.1"/>
    <property type="molecule type" value="Genomic_DNA"/>
</dbReference>
<dbReference type="Gene3D" id="3.30.420.10">
    <property type="entry name" value="Ribonuclease H-like superfamily/Ribonuclease H"/>
    <property type="match status" value="1"/>
</dbReference>
<keyword evidence="14" id="KW-1185">Reference proteome</keyword>
<dbReference type="GO" id="GO:0008810">
    <property type="term" value="F:cellulase activity"/>
    <property type="evidence" value="ECO:0007669"/>
    <property type="project" value="UniProtKB-EC"/>
</dbReference>
<keyword evidence="3 8" id="KW-0378">Hydrolase</keyword>
<keyword evidence="9" id="KW-0732">Signal</keyword>
<dbReference type="GO" id="GO:0003676">
    <property type="term" value="F:nucleic acid binding"/>
    <property type="evidence" value="ECO:0007669"/>
    <property type="project" value="InterPro"/>
</dbReference>
<name>A0AAW2DCJ6_9ROSI</name>
<dbReference type="InterPro" id="IPR027417">
    <property type="entry name" value="P-loop_NTPase"/>
</dbReference>
<dbReference type="InterPro" id="IPR001701">
    <property type="entry name" value="Glyco_hydro_9"/>
</dbReference>
<keyword evidence="5 8" id="KW-0119">Carbohydrate metabolism</keyword>
<dbReference type="InterPro" id="IPR018221">
    <property type="entry name" value="Glyco_hydro_9_His_AS"/>
</dbReference>
<evidence type="ECO:0000259" key="11">
    <source>
        <dbReference type="Pfam" id="PF00759"/>
    </source>
</evidence>
<evidence type="ECO:0000256" key="9">
    <source>
        <dbReference type="RuleBase" id="RU361166"/>
    </source>
</evidence>
<feature type="active site" evidence="8">
    <location>
        <position position="770"/>
    </location>
</feature>
<dbReference type="InterPro" id="IPR002156">
    <property type="entry name" value="RNaseH_domain"/>
</dbReference>
<comment type="catalytic activity">
    <reaction evidence="1 9">
        <text>Endohydrolysis of (1-&gt;4)-beta-D-glucosidic linkages in cellulose, lichenin and cereal beta-D-glucans.</text>
        <dbReference type="EC" id="3.2.1.4"/>
    </reaction>
</comment>
<dbReference type="InterPro" id="IPR012337">
    <property type="entry name" value="RNaseH-like_sf"/>
</dbReference>
<evidence type="ECO:0000256" key="1">
    <source>
        <dbReference type="ARBA" id="ARBA00000966"/>
    </source>
</evidence>
<evidence type="ECO:0000313" key="14">
    <source>
        <dbReference type="Proteomes" id="UP001459277"/>
    </source>
</evidence>
<comment type="similarity">
    <text evidence="2 8 9">Belongs to the glycosyl hydrolase 9 (cellulase E) family.</text>
</comment>
<feature type="domain" description="Tr-type G" evidence="10">
    <location>
        <begin position="330"/>
        <end position="365"/>
    </location>
</feature>
<dbReference type="SUPFAM" id="SSF48208">
    <property type="entry name" value="Six-hairpin glycosidases"/>
    <property type="match status" value="1"/>
</dbReference>
<dbReference type="InterPro" id="IPR044730">
    <property type="entry name" value="RNase_H-like_dom_plant"/>
</dbReference>